<sequence>MKSLSITLILLVVLLINCGNEQMLVTAQCEKVLHGGGCKPDECSKGCQAMYGAAAMGLCFFFQKPNDTCLCRYHC</sequence>
<evidence type="ECO:0000313" key="8">
    <source>
        <dbReference type="Proteomes" id="UP000006729"/>
    </source>
</evidence>
<feature type="chain" id="PRO_5017939514" description="Knottin scorpion toxin-like domain-containing protein" evidence="6">
    <location>
        <begin position="19"/>
        <end position="75"/>
    </location>
</feature>
<evidence type="ECO:0000256" key="6">
    <source>
        <dbReference type="SAM" id="SignalP"/>
    </source>
</evidence>
<dbReference type="Gramene" id="Potri.017G098750.1.v4.1">
    <property type="protein sequence ID" value="Potri.017G098750.1.v4.1"/>
    <property type="gene ID" value="Potri.017G098750.v4.1"/>
</dbReference>
<dbReference type="Pfam" id="PF07333">
    <property type="entry name" value="SLR1-BP"/>
    <property type="match status" value="1"/>
</dbReference>
<dbReference type="OMA" id="NESMMAN"/>
<keyword evidence="6" id="KW-0732">Signal</keyword>
<evidence type="ECO:0000256" key="1">
    <source>
        <dbReference type="ARBA" id="ARBA00006722"/>
    </source>
</evidence>
<dbReference type="SMR" id="A0A3N7G4L1"/>
<evidence type="ECO:0000256" key="3">
    <source>
        <dbReference type="ARBA" id="ARBA00022577"/>
    </source>
</evidence>
<organism evidence="7 8">
    <name type="scientific">Populus trichocarpa</name>
    <name type="common">Western balsam poplar</name>
    <name type="synonym">Populus balsamifera subsp. trichocarpa</name>
    <dbReference type="NCBI Taxonomy" id="3694"/>
    <lineage>
        <taxon>Eukaryota</taxon>
        <taxon>Viridiplantae</taxon>
        <taxon>Streptophyta</taxon>
        <taxon>Embryophyta</taxon>
        <taxon>Tracheophyta</taxon>
        <taxon>Spermatophyta</taxon>
        <taxon>Magnoliopsida</taxon>
        <taxon>eudicotyledons</taxon>
        <taxon>Gunneridae</taxon>
        <taxon>Pentapetalae</taxon>
        <taxon>rosids</taxon>
        <taxon>fabids</taxon>
        <taxon>Malpighiales</taxon>
        <taxon>Salicaceae</taxon>
        <taxon>Saliceae</taxon>
        <taxon>Populus</taxon>
    </lineage>
</organism>
<evidence type="ECO:0000256" key="5">
    <source>
        <dbReference type="ARBA" id="ARBA00023157"/>
    </source>
</evidence>
<keyword evidence="8" id="KW-1185">Reference proteome</keyword>
<dbReference type="AlphaFoldDB" id="A0A3N7G4L1"/>
<evidence type="ECO:0000313" key="7">
    <source>
        <dbReference type="EMBL" id="RQP02130.1"/>
    </source>
</evidence>
<keyword evidence="3" id="KW-0295">Fungicide</keyword>
<comment type="similarity">
    <text evidence="1">Belongs to the DEFL family.</text>
</comment>
<protein>
    <recommendedName>
        <fullName evidence="9">Knottin scorpion toxin-like domain-containing protein</fullName>
    </recommendedName>
</protein>
<keyword evidence="5" id="KW-1015">Disulfide bond</keyword>
<name>A0A3N7G4L1_POPTR</name>
<dbReference type="Proteomes" id="UP000006729">
    <property type="component" value="Chromosome 17"/>
</dbReference>
<dbReference type="InterPro" id="IPR010851">
    <property type="entry name" value="DEFL"/>
</dbReference>
<keyword evidence="2" id="KW-0929">Antimicrobial</keyword>
<evidence type="ECO:0000256" key="2">
    <source>
        <dbReference type="ARBA" id="ARBA00022529"/>
    </source>
</evidence>
<dbReference type="EMBL" id="CM009306">
    <property type="protein sequence ID" value="RQP02130.1"/>
    <property type="molecule type" value="Genomic_DNA"/>
</dbReference>
<feature type="signal peptide" evidence="6">
    <location>
        <begin position="1"/>
        <end position="18"/>
    </location>
</feature>
<keyword evidence="4" id="KW-0611">Plant defense</keyword>
<accession>A0A3N7G4L1</accession>
<dbReference type="GO" id="GO:0031640">
    <property type="term" value="P:killing of cells of another organism"/>
    <property type="evidence" value="ECO:0007669"/>
    <property type="project" value="UniProtKB-KW"/>
</dbReference>
<dbReference type="GO" id="GO:0050832">
    <property type="term" value="P:defense response to fungus"/>
    <property type="evidence" value="ECO:0007669"/>
    <property type="project" value="UniProtKB-KW"/>
</dbReference>
<evidence type="ECO:0000256" key="4">
    <source>
        <dbReference type="ARBA" id="ARBA00022821"/>
    </source>
</evidence>
<proteinExistence type="inferred from homology"/>
<reference evidence="7 8" key="1">
    <citation type="journal article" date="2006" name="Science">
        <title>The genome of black cottonwood, Populus trichocarpa (Torr. &amp; Gray).</title>
        <authorList>
            <person name="Tuskan G.A."/>
            <person name="Difazio S."/>
            <person name="Jansson S."/>
            <person name="Bohlmann J."/>
            <person name="Grigoriev I."/>
            <person name="Hellsten U."/>
            <person name="Putnam N."/>
            <person name="Ralph S."/>
            <person name="Rombauts S."/>
            <person name="Salamov A."/>
            <person name="Schein J."/>
            <person name="Sterck L."/>
            <person name="Aerts A."/>
            <person name="Bhalerao R.R."/>
            <person name="Bhalerao R.P."/>
            <person name="Blaudez D."/>
            <person name="Boerjan W."/>
            <person name="Brun A."/>
            <person name="Brunner A."/>
            <person name="Busov V."/>
            <person name="Campbell M."/>
            <person name="Carlson J."/>
            <person name="Chalot M."/>
            <person name="Chapman J."/>
            <person name="Chen G.L."/>
            <person name="Cooper D."/>
            <person name="Coutinho P.M."/>
            <person name="Couturier J."/>
            <person name="Covert S."/>
            <person name="Cronk Q."/>
            <person name="Cunningham R."/>
            <person name="Davis J."/>
            <person name="Degroeve S."/>
            <person name="Dejardin A."/>
            <person name="Depamphilis C."/>
            <person name="Detter J."/>
            <person name="Dirks B."/>
            <person name="Dubchak I."/>
            <person name="Duplessis S."/>
            <person name="Ehlting J."/>
            <person name="Ellis B."/>
            <person name="Gendler K."/>
            <person name="Goodstein D."/>
            <person name="Gribskov M."/>
            <person name="Grimwood J."/>
            <person name="Groover A."/>
            <person name="Gunter L."/>
            <person name="Hamberger B."/>
            <person name="Heinze B."/>
            <person name="Helariutta Y."/>
            <person name="Henrissat B."/>
            <person name="Holligan D."/>
            <person name="Holt R."/>
            <person name="Huang W."/>
            <person name="Islam-Faridi N."/>
            <person name="Jones S."/>
            <person name="Jones-Rhoades M."/>
            <person name="Jorgensen R."/>
            <person name="Joshi C."/>
            <person name="Kangasjarvi J."/>
            <person name="Karlsson J."/>
            <person name="Kelleher C."/>
            <person name="Kirkpatrick R."/>
            <person name="Kirst M."/>
            <person name="Kohler A."/>
            <person name="Kalluri U."/>
            <person name="Larimer F."/>
            <person name="Leebens-Mack J."/>
            <person name="Leple J.C."/>
            <person name="Locascio P."/>
            <person name="Lou Y."/>
            <person name="Lucas S."/>
            <person name="Martin F."/>
            <person name="Montanini B."/>
            <person name="Napoli C."/>
            <person name="Nelson D.R."/>
            <person name="Nelson C."/>
            <person name="Nieminen K."/>
            <person name="Nilsson O."/>
            <person name="Pereda V."/>
            <person name="Peter G."/>
            <person name="Philippe R."/>
            <person name="Pilate G."/>
            <person name="Poliakov A."/>
            <person name="Razumovskaya J."/>
            <person name="Richardson P."/>
            <person name="Rinaldi C."/>
            <person name="Ritland K."/>
            <person name="Rouze P."/>
            <person name="Ryaboy D."/>
            <person name="Schmutz J."/>
            <person name="Schrader J."/>
            <person name="Segerman B."/>
            <person name="Shin H."/>
            <person name="Siddiqui A."/>
            <person name="Sterky F."/>
            <person name="Terry A."/>
            <person name="Tsai C.J."/>
            <person name="Uberbacher E."/>
            <person name="Unneberg P."/>
            <person name="Vahala J."/>
            <person name="Wall K."/>
            <person name="Wessler S."/>
            <person name="Yang G."/>
            <person name="Yin T."/>
            <person name="Douglas C."/>
            <person name="Marra M."/>
            <person name="Sandberg G."/>
            <person name="Van de Peer Y."/>
            <person name="Rokhsar D."/>
        </authorList>
    </citation>
    <scope>NUCLEOTIDE SEQUENCE [LARGE SCALE GENOMIC DNA]</scope>
    <source>
        <strain evidence="8">cv. Nisqually</strain>
    </source>
</reference>
<gene>
    <name evidence="7" type="ORF">POPTR_017G098750</name>
</gene>
<dbReference type="InParanoid" id="A0A3N7G4L1"/>
<evidence type="ECO:0008006" key="9">
    <source>
        <dbReference type="Google" id="ProtNLM"/>
    </source>
</evidence>